<dbReference type="Proteomes" id="UP000270678">
    <property type="component" value="Chromosome"/>
</dbReference>
<dbReference type="InterPro" id="IPR000160">
    <property type="entry name" value="GGDEF_dom"/>
</dbReference>
<protein>
    <submittedName>
        <fullName evidence="2">Diguanylate cyclase</fullName>
    </submittedName>
</protein>
<evidence type="ECO:0000313" key="3">
    <source>
        <dbReference type="Proteomes" id="UP000270678"/>
    </source>
</evidence>
<organism evidence="2 3">
    <name type="scientific">Paenibacillus lutimineralis</name>
    <dbReference type="NCBI Taxonomy" id="2707005"/>
    <lineage>
        <taxon>Bacteria</taxon>
        <taxon>Bacillati</taxon>
        <taxon>Bacillota</taxon>
        <taxon>Bacilli</taxon>
        <taxon>Bacillales</taxon>
        <taxon>Paenibacillaceae</taxon>
        <taxon>Paenibacillus</taxon>
    </lineage>
</organism>
<feature type="domain" description="GGDEF" evidence="1">
    <location>
        <begin position="1"/>
        <end position="70"/>
    </location>
</feature>
<dbReference type="AlphaFoldDB" id="A0A3Q9I6Y5"/>
<evidence type="ECO:0000259" key="1">
    <source>
        <dbReference type="PROSITE" id="PS50887"/>
    </source>
</evidence>
<sequence length="114" mass="12974">MIAERVRRTVENTIFTLKDGMRLHITLSIGCSTYPDISKEQLLEIADKRLYSAKRKREESGRHGQGIGKKKSGLEECALHSPGPVLVSRALLPLHLHCIRSRDLYRASSYRCRV</sequence>
<dbReference type="Pfam" id="PF00990">
    <property type="entry name" value="GGDEF"/>
    <property type="match status" value="1"/>
</dbReference>
<name>A0A3Q9I6Y5_9BACL</name>
<dbReference type="KEGG" id="plut:EI981_06085"/>
<reference evidence="3" key="1">
    <citation type="submission" date="2018-12" db="EMBL/GenBank/DDBJ databases">
        <title>Complete genome sequence of Paenibacillus sp. MBLB1234.</title>
        <authorList>
            <person name="Nam Y.-D."/>
            <person name="Kang J."/>
            <person name="Chung W.-H."/>
            <person name="Park Y.S."/>
        </authorList>
    </citation>
    <scope>NUCLEOTIDE SEQUENCE [LARGE SCALE GENOMIC DNA]</scope>
    <source>
        <strain evidence="3">MBLB1234</strain>
    </source>
</reference>
<keyword evidence="3" id="KW-1185">Reference proteome</keyword>
<dbReference type="PROSITE" id="PS50887">
    <property type="entry name" value="GGDEF"/>
    <property type="match status" value="1"/>
</dbReference>
<gene>
    <name evidence="2" type="ORF">EI981_06085</name>
</gene>
<proteinExistence type="predicted"/>
<dbReference type="Gene3D" id="3.30.70.270">
    <property type="match status" value="1"/>
</dbReference>
<accession>A0A3Q9I6Y5</accession>
<dbReference type="InterPro" id="IPR043128">
    <property type="entry name" value="Rev_trsase/Diguanyl_cyclase"/>
</dbReference>
<dbReference type="InterPro" id="IPR029787">
    <property type="entry name" value="Nucleotide_cyclase"/>
</dbReference>
<dbReference type="OrthoDB" id="9759607at2"/>
<dbReference type="EMBL" id="CP034346">
    <property type="protein sequence ID" value="AZS14066.1"/>
    <property type="molecule type" value="Genomic_DNA"/>
</dbReference>
<dbReference type="SUPFAM" id="SSF55073">
    <property type="entry name" value="Nucleotide cyclase"/>
    <property type="match status" value="1"/>
</dbReference>
<evidence type="ECO:0000313" key="2">
    <source>
        <dbReference type="EMBL" id="AZS14066.1"/>
    </source>
</evidence>